<accession>A0A381X0B9</accession>
<organism evidence="1">
    <name type="scientific">marine metagenome</name>
    <dbReference type="NCBI Taxonomy" id="408172"/>
    <lineage>
        <taxon>unclassified sequences</taxon>
        <taxon>metagenomes</taxon>
        <taxon>ecological metagenomes</taxon>
    </lineage>
</organism>
<sequence>MIMEEHYKSIAESIIQLSTPEIDIESFSNIDNFGRGIDAFSLYNSVYLEIIAYEEDVNKQDQSATLLGAFNHHHLESQKILVNSIFQSFCGNYNIAYSLLRNFIECHMRGIFLNQLALSQHESGLWSVKLSSAVLDSYGELVNQLKNYRANRDKILDNVQFLDMISGLRQELSFSDLLKELISWELTYPEESYPNFRNYSRYNKLSGYAHSEEKTHDISRLKKYFGNDDQKAVISESMVVPQLSKEYLSDMCCIIDSSMVVMFNFISKVLTFEFSGFQDYMSDLKNDERFTNARLNYCTKWLSAYLAAD</sequence>
<name>A0A381X0B9_9ZZZZ</name>
<gene>
    <name evidence="1" type="ORF">METZ01_LOCUS110461</name>
</gene>
<evidence type="ECO:0000313" key="1">
    <source>
        <dbReference type="EMBL" id="SVA57607.1"/>
    </source>
</evidence>
<dbReference type="AlphaFoldDB" id="A0A381X0B9"/>
<dbReference type="EMBL" id="UINC01013310">
    <property type="protein sequence ID" value="SVA57607.1"/>
    <property type="molecule type" value="Genomic_DNA"/>
</dbReference>
<protein>
    <submittedName>
        <fullName evidence="1">Uncharacterized protein</fullName>
    </submittedName>
</protein>
<reference evidence="1" key="1">
    <citation type="submission" date="2018-05" db="EMBL/GenBank/DDBJ databases">
        <authorList>
            <person name="Lanie J.A."/>
            <person name="Ng W.-L."/>
            <person name="Kazmierczak K.M."/>
            <person name="Andrzejewski T.M."/>
            <person name="Davidsen T.M."/>
            <person name="Wayne K.J."/>
            <person name="Tettelin H."/>
            <person name="Glass J.I."/>
            <person name="Rusch D."/>
            <person name="Podicherti R."/>
            <person name="Tsui H.-C.T."/>
            <person name="Winkler M.E."/>
        </authorList>
    </citation>
    <scope>NUCLEOTIDE SEQUENCE</scope>
</reference>
<proteinExistence type="predicted"/>